<dbReference type="PANTHER" id="PTHR31272:SF4">
    <property type="entry name" value="CYTOCHROME C-TYPE BIOGENESIS PROTEIN HI_1454-RELATED"/>
    <property type="match status" value="1"/>
</dbReference>
<feature type="transmembrane region" description="Helical" evidence="2">
    <location>
        <begin position="81"/>
        <end position="100"/>
    </location>
</feature>
<keyword evidence="4" id="KW-1185">Reference proteome</keyword>
<evidence type="ECO:0000313" key="4">
    <source>
        <dbReference type="Proteomes" id="UP000502508"/>
    </source>
</evidence>
<dbReference type="RefSeq" id="WP_173033422.1">
    <property type="nucleotide sequence ID" value="NZ_AP022870.1"/>
</dbReference>
<feature type="transmembrane region" description="Helical" evidence="2">
    <location>
        <begin position="46"/>
        <end position="69"/>
    </location>
</feature>
<accession>A0A6F8XJZ3</accession>
<reference evidence="3 4" key="1">
    <citation type="submission" date="2020-03" db="EMBL/GenBank/DDBJ databases">
        <title>Whole genome shotgun sequence of Phytohabitans flavus NBRC 107702.</title>
        <authorList>
            <person name="Komaki H."/>
            <person name="Tamura T."/>
        </authorList>
    </citation>
    <scope>NUCLEOTIDE SEQUENCE [LARGE SCALE GENOMIC DNA]</scope>
    <source>
        <strain evidence="3 4">NBRC 107702</strain>
    </source>
</reference>
<reference evidence="3 4" key="2">
    <citation type="submission" date="2020-03" db="EMBL/GenBank/DDBJ databases">
        <authorList>
            <person name="Ichikawa N."/>
            <person name="Kimura A."/>
            <person name="Kitahashi Y."/>
            <person name="Uohara A."/>
        </authorList>
    </citation>
    <scope>NUCLEOTIDE SEQUENCE [LARGE SCALE GENOMIC DNA]</scope>
    <source>
        <strain evidence="3 4">NBRC 107702</strain>
    </source>
</reference>
<organism evidence="3 4">
    <name type="scientific">Phytohabitans flavus</name>
    <dbReference type="NCBI Taxonomy" id="1076124"/>
    <lineage>
        <taxon>Bacteria</taxon>
        <taxon>Bacillati</taxon>
        <taxon>Actinomycetota</taxon>
        <taxon>Actinomycetes</taxon>
        <taxon>Micromonosporales</taxon>
        <taxon>Micromonosporaceae</taxon>
    </lineage>
</organism>
<feature type="transmembrane region" description="Helical" evidence="2">
    <location>
        <begin position="194"/>
        <end position="217"/>
    </location>
</feature>
<name>A0A6F8XJZ3_9ACTN</name>
<evidence type="ECO:0000256" key="1">
    <source>
        <dbReference type="SAM" id="MobiDB-lite"/>
    </source>
</evidence>
<keyword evidence="2" id="KW-1133">Transmembrane helix</keyword>
<dbReference type="EMBL" id="AP022870">
    <property type="protein sequence ID" value="BCB74130.1"/>
    <property type="molecule type" value="Genomic_DNA"/>
</dbReference>
<feature type="transmembrane region" description="Helical" evidence="2">
    <location>
        <begin position="247"/>
        <end position="269"/>
    </location>
</feature>
<gene>
    <name evidence="3" type="ORF">Pflav_005400</name>
</gene>
<feature type="compositionally biased region" description="Basic and acidic residues" evidence="1">
    <location>
        <begin position="282"/>
        <end position="298"/>
    </location>
</feature>
<evidence type="ECO:0000256" key="2">
    <source>
        <dbReference type="SAM" id="Phobius"/>
    </source>
</evidence>
<keyword evidence="2" id="KW-0812">Transmembrane</keyword>
<dbReference type="KEGG" id="pfla:Pflav_005400"/>
<dbReference type="InterPro" id="IPR051790">
    <property type="entry name" value="Cytochrome_c-biogenesis_DsbD"/>
</dbReference>
<evidence type="ECO:0000313" key="3">
    <source>
        <dbReference type="EMBL" id="BCB74130.1"/>
    </source>
</evidence>
<dbReference type="PANTHER" id="PTHR31272">
    <property type="entry name" value="CYTOCHROME C-TYPE BIOGENESIS PROTEIN HI_1454-RELATED"/>
    <property type="match status" value="1"/>
</dbReference>
<feature type="transmembrane region" description="Helical" evidence="2">
    <location>
        <begin position="158"/>
        <end position="182"/>
    </location>
</feature>
<feature type="region of interest" description="Disordered" evidence="1">
    <location>
        <begin position="282"/>
        <end position="311"/>
    </location>
</feature>
<keyword evidence="2" id="KW-0472">Membrane</keyword>
<sequence>MTQTELVLALTAGMLAAVNPCGFALLPAYLSLLVAGESTSDTVRRALASTAAMTAGFVAVFGAFGLAVAPAAGWVQERLPWLTVGLGVLLVAVGAWLAAGRTLPTPWRGPRAPELRRTLPSMFAFGTAYAAASLSCTIGPFLAIVVTSMRAGSTGAGVGLFLAYAAGMGLAVGAAALAVGLLRTSLIRAVRRAGAVISRLGGALLLLAGAYVAYYGWYEIRLSADRSTVDDPVVTAAGRIQHTISSALTSAGVGVVAGVFVVLLAAALLTRRLSARSAKARSEVREDVGDGAGEERPQLRAGVGGHGAEPA</sequence>
<dbReference type="AlphaFoldDB" id="A0A6F8XJZ3"/>
<proteinExistence type="predicted"/>
<feature type="transmembrane region" description="Helical" evidence="2">
    <location>
        <begin position="6"/>
        <end position="34"/>
    </location>
</feature>
<feature type="transmembrane region" description="Helical" evidence="2">
    <location>
        <begin position="121"/>
        <end position="146"/>
    </location>
</feature>
<dbReference type="Proteomes" id="UP000502508">
    <property type="component" value="Chromosome"/>
</dbReference>
<feature type="compositionally biased region" description="Gly residues" evidence="1">
    <location>
        <begin position="302"/>
        <end position="311"/>
    </location>
</feature>
<protein>
    <submittedName>
        <fullName evidence="3">Uncharacterized protein</fullName>
    </submittedName>
</protein>